<dbReference type="SMART" id="SM00184">
    <property type="entry name" value="RING"/>
    <property type="match status" value="1"/>
</dbReference>
<evidence type="ECO:0000256" key="2">
    <source>
        <dbReference type="ARBA" id="ARBA00012483"/>
    </source>
</evidence>
<dbReference type="GO" id="GO:0061630">
    <property type="term" value="F:ubiquitin protein ligase activity"/>
    <property type="evidence" value="ECO:0007669"/>
    <property type="project" value="UniProtKB-EC"/>
</dbReference>
<dbReference type="GO" id="GO:0008270">
    <property type="term" value="F:zinc ion binding"/>
    <property type="evidence" value="ECO:0007669"/>
    <property type="project" value="UniProtKB-KW"/>
</dbReference>
<evidence type="ECO:0000259" key="7">
    <source>
        <dbReference type="PROSITE" id="PS50089"/>
    </source>
</evidence>
<dbReference type="PROSITE" id="PS50089">
    <property type="entry name" value="ZF_RING_2"/>
    <property type="match status" value="1"/>
</dbReference>
<evidence type="ECO:0000256" key="6">
    <source>
        <dbReference type="PROSITE-ProRule" id="PRU00175"/>
    </source>
</evidence>
<evidence type="ECO:0000256" key="5">
    <source>
        <dbReference type="ARBA" id="ARBA00022833"/>
    </source>
</evidence>
<evidence type="ECO:0000313" key="8">
    <source>
        <dbReference type="EMBL" id="KAK4762066.1"/>
    </source>
</evidence>
<evidence type="ECO:0000256" key="3">
    <source>
        <dbReference type="ARBA" id="ARBA00022723"/>
    </source>
</evidence>
<keyword evidence="4 6" id="KW-0863">Zinc-finger</keyword>
<dbReference type="EC" id="2.3.2.27" evidence="2"/>
<feature type="domain" description="RING-type" evidence="7">
    <location>
        <begin position="205"/>
        <end position="252"/>
    </location>
</feature>
<dbReference type="SUPFAM" id="SSF57850">
    <property type="entry name" value="RING/U-box"/>
    <property type="match status" value="1"/>
</dbReference>
<dbReference type="InterPro" id="IPR013083">
    <property type="entry name" value="Znf_RING/FYVE/PHD"/>
</dbReference>
<dbReference type="EMBL" id="JAXIOK010000009">
    <property type="protein sequence ID" value="KAK4762066.1"/>
    <property type="molecule type" value="Genomic_DNA"/>
</dbReference>
<dbReference type="InterPro" id="IPR001841">
    <property type="entry name" value="Znf_RING"/>
</dbReference>
<sequence length="267" mass="30202">MVLHQFKLTATVRRRLNEDDIPSREEDEGLILFEIFYENLSLMAAIRVCPQDEREKLFGLMIDEQCMKKMASRCFRRSELMNSDNLVAAKRSLASLAITLVPRRLWAEEMGKQLAWVASHVDNRLRGDLGVEPLAAAPLLVKVNLVTTTLIKPEETSDPRLVTTLEYLGSEARTYTPLVYEPATLSSIGALATIPPECLEAGDQCAICMDEYDGDGSSSEEEGVVMMPCSHKYHSRCLFKWLKMNHVCPMCRFRLPHDVFAICETKI</sequence>
<dbReference type="GO" id="GO:0016567">
    <property type="term" value="P:protein ubiquitination"/>
    <property type="evidence" value="ECO:0007669"/>
    <property type="project" value="TreeGrafter"/>
</dbReference>
<dbReference type="PANTHER" id="PTHR15710:SF243">
    <property type="entry name" value="E3 UBIQUITIN-PROTEIN LIGASE PRAJA-2 ISOFORM X1"/>
    <property type="match status" value="1"/>
</dbReference>
<keyword evidence="3" id="KW-0479">Metal-binding</keyword>
<reference evidence="8 9" key="1">
    <citation type="journal article" date="2023" name="Hortic Res">
        <title>Pangenome of water caltrop reveals structural variations and asymmetric subgenome divergence after allopolyploidization.</title>
        <authorList>
            <person name="Zhang X."/>
            <person name="Chen Y."/>
            <person name="Wang L."/>
            <person name="Yuan Y."/>
            <person name="Fang M."/>
            <person name="Shi L."/>
            <person name="Lu R."/>
            <person name="Comes H.P."/>
            <person name="Ma Y."/>
            <person name="Chen Y."/>
            <person name="Huang G."/>
            <person name="Zhou Y."/>
            <person name="Zheng Z."/>
            <person name="Qiu Y."/>
        </authorList>
    </citation>
    <scope>NUCLEOTIDE SEQUENCE [LARGE SCALE GENOMIC DNA]</scope>
    <source>
        <tissue evidence="8">Roots</tissue>
    </source>
</reference>
<protein>
    <recommendedName>
        <fullName evidence="2">RING-type E3 ubiquitin transferase</fullName>
        <ecNumber evidence="2">2.3.2.27</ecNumber>
    </recommendedName>
</protein>
<organism evidence="8 9">
    <name type="scientific">Trapa incisa</name>
    <dbReference type="NCBI Taxonomy" id="236973"/>
    <lineage>
        <taxon>Eukaryota</taxon>
        <taxon>Viridiplantae</taxon>
        <taxon>Streptophyta</taxon>
        <taxon>Embryophyta</taxon>
        <taxon>Tracheophyta</taxon>
        <taxon>Spermatophyta</taxon>
        <taxon>Magnoliopsida</taxon>
        <taxon>eudicotyledons</taxon>
        <taxon>Gunneridae</taxon>
        <taxon>Pentapetalae</taxon>
        <taxon>rosids</taxon>
        <taxon>malvids</taxon>
        <taxon>Myrtales</taxon>
        <taxon>Lythraceae</taxon>
        <taxon>Trapa</taxon>
    </lineage>
</organism>
<evidence type="ECO:0000256" key="1">
    <source>
        <dbReference type="ARBA" id="ARBA00000900"/>
    </source>
</evidence>
<gene>
    <name evidence="8" type="ORF">SAY87_029950</name>
</gene>
<evidence type="ECO:0000256" key="4">
    <source>
        <dbReference type="ARBA" id="ARBA00022771"/>
    </source>
</evidence>
<keyword evidence="5" id="KW-0862">Zinc</keyword>
<accession>A0AAN7KDQ7</accession>
<dbReference type="GO" id="GO:0005737">
    <property type="term" value="C:cytoplasm"/>
    <property type="evidence" value="ECO:0007669"/>
    <property type="project" value="TreeGrafter"/>
</dbReference>
<dbReference type="PANTHER" id="PTHR15710">
    <property type="entry name" value="E3 UBIQUITIN-PROTEIN LIGASE PRAJA"/>
    <property type="match status" value="1"/>
</dbReference>
<dbReference type="Proteomes" id="UP001345219">
    <property type="component" value="Chromosome 23"/>
</dbReference>
<evidence type="ECO:0000313" key="9">
    <source>
        <dbReference type="Proteomes" id="UP001345219"/>
    </source>
</evidence>
<proteinExistence type="predicted"/>
<dbReference type="AlphaFoldDB" id="A0AAN7KDQ7"/>
<dbReference type="Gene3D" id="3.30.40.10">
    <property type="entry name" value="Zinc/RING finger domain, C3HC4 (zinc finger)"/>
    <property type="match status" value="1"/>
</dbReference>
<keyword evidence="9" id="KW-1185">Reference proteome</keyword>
<name>A0AAN7KDQ7_9MYRT</name>
<comment type="caution">
    <text evidence="8">The sequence shown here is derived from an EMBL/GenBank/DDBJ whole genome shotgun (WGS) entry which is preliminary data.</text>
</comment>
<dbReference type="Pfam" id="PF13639">
    <property type="entry name" value="zf-RING_2"/>
    <property type="match status" value="1"/>
</dbReference>
<comment type="catalytic activity">
    <reaction evidence="1">
        <text>S-ubiquitinyl-[E2 ubiquitin-conjugating enzyme]-L-cysteine + [acceptor protein]-L-lysine = [E2 ubiquitin-conjugating enzyme]-L-cysteine + N(6)-ubiquitinyl-[acceptor protein]-L-lysine.</text>
        <dbReference type="EC" id="2.3.2.27"/>
    </reaction>
</comment>